<organism evidence="2 3">
    <name type="scientific">Aquiflexum balticum DSM 16537</name>
    <dbReference type="NCBI Taxonomy" id="758820"/>
    <lineage>
        <taxon>Bacteria</taxon>
        <taxon>Pseudomonadati</taxon>
        <taxon>Bacteroidota</taxon>
        <taxon>Cytophagia</taxon>
        <taxon>Cytophagales</taxon>
        <taxon>Cyclobacteriaceae</taxon>
        <taxon>Aquiflexum</taxon>
    </lineage>
</organism>
<dbReference type="Pfam" id="PF12771">
    <property type="entry name" value="SusD-like_2"/>
    <property type="match status" value="1"/>
</dbReference>
<name>A0A1W2GZS3_9BACT</name>
<dbReference type="STRING" id="758820.SAMN00777080_0412"/>
<feature type="chain" id="PRO_5010692463" evidence="1">
    <location>
        <begin position="21"/>
        <end position="481"/>
    </location>
</feature>
<proteinExistence type="predicted"/>
<dbReference type="EMBL" id="LT838813">
    <property type="protein sequence ID" value="SMD41878.1"/>
    <property type="molecule type" value="Genomic_DNA"/>
</dbReference>
<sequence>MKKLLTYIGAAALLTSTACSEFLDINDTPNNPITATPDVLLPTALAGSAFANANELNRFGSTIVSVTAGAGNAPAAYDIYNLDGANFGNQWRFEIYNGALITYDALITSADAVSSSSYKGIAKIMKAYTFALTTDVWGDIPYSEALRGSEITQPRLDSQQNIYLGGDGIQSLFDLVREGLADLNVASNINPGVDDLVYGGNIDNWKRAGNSLLLKLANTISRVNPAAATEVINQVIAGNNYIVANNQNLNVRFGTSVGSRSPIYEWTYVSLFQNDMMISTRFVNLLQSKNDPRLNIFVTRPTGDFVTIDNGFRGTLPQPQSTWSRFSSYVTGASGEGPVRLVTNAQTSFILAESALVLGTTGNAQDYFQAGIRASMTDAGLTAEQIDAYFATNLAEVTLTGSQAENLEKIMTQKYIALYGNGLEQWNDYRRTGFPALQDHQNAVGIDGTRPVRAQYINEEISRNPNFEIVLPNVRVWWDID</sequence>
<gene>
    <name evidence="2" type="ORF">SAMN00777080_0412</name>
</gene>
<dbReference type="InterPro" id="IPR041662">
    <property type="entry name" value="SusD-like_2"/>
</dbReference>
<dbReference type="SUPFAM" id="SSF48452">
    <property type="entry name" value="TPR-like"/>
    <property type="match status" value="1"/>
</dbReference>
<dbReference type="Gene3D" id="1.25.40.390">
    <property type="match status" value="1"/>
</dbReference>
<evidence type="ECO:0000313" key="3">
    <source>
        <dbReference type="Proteomes" id="UP000192333"/>
    </source>
</evidence>
<keyword evidence="1" id="KW-0732">Signal</keyword>
<accession>A0A1W2GZS3</accession>
<keyword evidence="3" id="KW-1185">Reference proteome</keyword>
<feature type="signal peptide" evidence="1">
    <location>
        <begin position="1"/>
        <end position="20"/>
    </location>
</feature>
<evidence type="ECO:0000256" key="1">
    <source>
        <dbReference type="SAM" id="SignalP"/>
    </source>
</evidence>
<dbReference type="PROSITE" id="PS51257">
    <property type="entry name" value="PROKAR_LIPOPROTEIN"/>
    <property type="match status" value="1"/>
</dbReference>
<dbReference type="AlphaFoldDB" id="A0A1W2GZS3"/>
<evidence type="ECO:0000313" key="2">
    <source>
        <dbReference type="EMBL" id="SMD41878.1"/>
    </source>
</evidence>
<dbReference type="InterPro" id="IPR011990">
    <property type="entry name" value="TPR-like_helical_dom_sf"/>
</dbReference>
<dbReference type="RefSeq" id="WP_084118740.1">
    <property type="nucleotide sequence ID" value="NZ_LT838813.1"/>
</dbReference>
<dbReference type="OrthoDB" id="622163at2"/>
<reference evidence="3" key="1">
    <citation type="submission" date="2017-04" db="EMBL/GenBank/DDBJ databases">
        <authorList>
            <person name="Varghese N."/>
            <person name="Submissions S."/>
        </authorList>
    </citation>
    <scope>NUCLEOTIDE SEQUENCE [LARGE SCALE GENOMIC DNA]</scope>
    <source>
        <strain evidence="3">DSM 16537</strain>
    </source>
</reference>
<protein>
    <submittedName>
        <fullName evidence="2">Starch-binding associating with outer membrane</fullName>
    </submittedName>
</protein>
<dbReference type="Proteomes" id="UP000192333">
    <property type="component" value="Chromosome I"/>
</dbReference>